<dbReference type="Gene3D" id="3.90.1150.10">
    <property type="entry name" value="Aspartate Aminotransferase, domain 1"/>
    <property type="match status" value="1"/>
</dbReference>
<dbReference type="Pfam" id="PF00202">
    <property type="entry name" value="Aminotran_3"/>
    <property type="match status" value="1"/>
</dbReference>
<dbReference type="InterPro" id="IPR015424">
    <property type="entry name" value="PyrdxlP-dep_Trfase"/>
</dbReference>
<dbReference type="SUPFAM" id="SSF53383">
    <property type="entry name" value="PLP-dependent transferases"/>
    <property type="match status" value="1"/>
</dbReference>
<dbReference type="GO" id="GO:0030170">
    <property type="term" value="F:pyridoxal phosphate binding"/>
    <property type="evidence" value="ECO:0007669"/>
    <property type="project" value="InterPro"/>
</dbReference>
<proteinExistence type="predicted"/>
<dbReference type="EMBL" id="UINC01098051">
    <property type="protein sequence ID" value="SVC56267.1"/>
    <property type="molecule type" value="Genomic_DNA"/>
</dbReference>
<evidence type="ECO:0000256" key="2">
    <source>
        <dbReference type="ARBA" id="ARBA00022679"/>
    </source>
</evidence>
<dbReference type="AlphaFoldDB" id="A0A382N7T4"/>
<evidence type="ECO:0000256" key="1">
    <source>
        <dbReference type="ARBA" id="ARBA00022576"/>
    </source>
</evidence>
<gene>
    <name evidence="4" type="ORF">METZ01_LOCUS309121</name>
</gene>
<dbReference type="GO" id="GO:0009102">
    <property type="term" value="P:biotin biosynthetic process"/>
    <property type="evidence" value="ECO:0007669"/>
    <property type="project" value="TreeGrafter"/>
</dbReference>
<dbReference type="GO" id="GO:0004015">
    <property type="term" value="F:adenosylmethionine-8-amino-7-oxononanoate transaminase activity"/>
    <property type="evidence" value="ECO:0007669"/>
    <property type="project" value="TreeGrafter"/>
</dbReference>
<dbReference type="PANTHER" id="PTHR42684:SF1">
    <property type="entry name" value="BETA-ALANINE--PYRUVATE AMINOTRANSFERASE"/>
    <property type="match status" value="1"/>
</dbReference>
<keyword evidence="2" id="KW-0808">Transferase</keyword>
<reference evidence="4" key="1">
    <citation type="submission" date="2018-05" db="EMBL/GenBank/DDBJ databases">
        <authorList>
            <person name="Lanie J.A."/>
            <person name="Ng W.-L."/>
            <person name="Kazmierczak K.M."/>
            <person name="Andrzejewski T.M."/>
            <person name="Davidsen T.M."/>
            <person name="Wayne K.J."/>
            <person name="Tettelin H."/>
            <person name="Glass J.I."/>
            <person name="Rusch D."/>
            <person name="Podicherti R."/>
            <person name="Tsui H.-C.T."/>
            <person name="Winkler M.E."/>
        </authorList>
    </citation>
    <scope>NUCLEOTIDE SEQUENCE</scope>
</reference>
<dbReference type="Gene3D" id="3.40.640.10">
    <property type="entry name" value="Type I PLP-dependent aspartate aminotransferase-like (Major domain)"/>
    <property type="match status" value="1"/>
</dbReference>
<dbReference type="PANTHER" id="PTHR42684">
    <property type="entry name" value="ADENOSYLMETHIONINE-8-AMINO-7-OXONONANOATE AMINOTRANSFERASE"/>
    <property type="match status" value="1"/>
</dbReference>
<accession>A0A382N7T4</accession>
<name>A0A382N7T4_9ZZZZ</name>
<evidence type="ECO:0000313" key="4">
    <source>
        <dbReference type="EMBL" id="SVC56267.1"/>
    </source>
</evidence>
<feature type="non-terminal residue" evidence="4">
    <location>
        <position position="229"/>
    </location>
</feature>
<dbReference type="InterPro" id="IPR015421">
    <property type="entry name" value="PyrdxlP-dep_Trfase_major"/>
</dbReference>
<evidence type="ECO:0008006" key="5">
    <source>
        <dbReference type="Google" id="ProtNLM"/>
    </source>
</evidence>
<dbReference type="InterPro" id="IPR005814">
    <property type="entry name" value="Aminotrans_3"/>
</dbReference>
<keyword evidence="3" id="KW-0663">Pyridoxal phosphate</keyword>
<dbReference type="InterPro" id="IPR015422">
    <property type="entry name" value="PyrdxlP-dep_Trfase_small"/>
</dbReference>
<organism evidence="4">
    <name type="scientific">marine metagenome</name>
    <dbReference type="NCBI Taxonomy" id="408172"/>
    <lineage>
        <taxon>unclassified sequences</taxon>
        <taxon>metagenomes</taxon>
        <taxon>ecological metagenomes</taxon>
    </lineage>
</organism>
<evidence type="ECO:0000256" key="3">
    <source>
        <dbReference type="ARBA" id="ARBA00022898"/>
    </source>
</evidence>
<protein>
    <recommendedName>
        <fullName evidence="5">Aminotransferase class III-fold pyridoxal phosphate-dependent enzyme</fullName>
    </recommendedName>
</protein>
<keyword evidence="1" id="KW-0032">Aminotransferase</keyword>
<sequence length="229" mass="25516">MFEAKHQDQHVLNAEIGKDSPNNLEPFWMPFTPNRRFKKNPKLIVSAKDMHYTSIDGKKILDGSAGLWCVNAGHCRPRIVEAVQKQVEEMDYTALFQFGHPKAFTLASQLTEMLPKDIDNVFYTNSGSEAVDTALKIALAYHNAKGDSKRYRLIGRSRGYHGVGFGGMSVGGMVAHRKQFTNHLPGVDHMQDTHMPDLNAFSRGQPKHGGEEKANSLIDLISLHDASTI</sequence>